<dbReference type="CDD" id="cd19528">
    <property type="entry name" value="RecA-like_CDC48_r2-like"/>
    <property type="match status" value="1"/>
</dbReference>
<dbReference type="InterPro" id="IPR009010">
    <property type="entry name" value="Asp_de-COase-like_dom_sf"/>
</dbReference>
<dbReference type="InterPro" id="IPR003593">
    <property type="entry name" value="AAA+_ATPase"/>
</dbReference>
<dbReference type="NCBIfam" id="TIGR01243">
    <property type="entry name" value="CDC48"/>
    <property type="match status" value="1"/>
</dbReference>
<dbReference type="GO" id="GO:0005829">
    <property type="term" value="C:cytosol"/>
    <property type="evidence" value="ECO:0007669"/>
    <property type="project" value="TreeGrafter"/>
</dbReference>
<dbReference type="FunFam" id="1.10.8.60:FF:000079">
    <property type="entry name" value="Cell division cycle protein 48 homologue"/>
    <property type="match status" value="1"/>
</dbReference>
<accession>A0A9P1C0S6</accession>
<dbReference type="GO" id="GO:0097352">
    <property type="term" value="P:autophagosome maturation"/>
    <property type="evidence" value="ECO:0007669"/>
    <property type="project" value="TreeGrafter"/>
</dbReference>
<dbReference type="InterPro" id="IPR004201">
    <property type="entry name" value="Cdc48_dom2"/>
</dbReference>
<dbReference type="Pfam" id="PF02359">
    <property type="entry name" value="CDC48_N"/>
    <property type="match status" value="1"/>
</dbReference>
<dbReference type="PANTHER" id="PTHR23077:SF171">
    <property type="entry name" value="NUCLEAR VALOSIN-CONTAINING PROTEIN-LIKE"/>
    <property type="match status" value="1"/>
</dbReference>
<dbReference type="SUPFAM" id="SSF52540">
    <property type="entry name" value="P-loop containing nucleoside triphosphate hydrolases"/>
    <property type="match status" value="2"/>
</dbReference>
<organism evidence="7">
    <name type="scientific">Cladocopium goreaui</name>
    <dbReference type="NCBI Taxonomy" id="2562237"/>
    <lineage>
        <taxon>Eukaryota</taxon>
        <taxon>Sar</taxon>
        <taxon>Alveolata</taxon>
        <taxon>Dinophyceae</taxon>
        <taxon>Suessiales</taxon>
        <taxon>Symbiodiniaceae</taxon>
        <taxon>Cladocopium</taxon>
    </lineage>
</organism>
<dbReference type="FunFam" id="3.10.330.10:FF:000001">
    <property type="entry name" value="Cell division control 48"/>
    <property type="match status" value="1"/>
</dbReference>
<dbReference type="Proteomes" id="UP001152797">
    <property type="component" value="Unassembled WGS sequence"/>
</dbReference>
<evidence type="ECO:0000259" key="6">
    <source>
        <dbReference type="SMART" id="SM01073"/>
    </source>
</evidence>
<dbReference type="InterPro" id="IPR003959">
    <property type="entry name" value="ATPase_AAA_core"/>
</dbReference>
<dbReference type="GO" id="GO:0016887">
    <property type="term" value="F:ATP hydrolysis activity"/>
    <property type="evidence" value="ECO:0007669"/>
    <property type="project" value="InterPro"/>
</dbReference>
<feature type="domain" description="AAA+ ATPase" evidence="4">
    <location>
        <begin position="296"/>
        <end position="432"/>
    </location>
</feature>
<dbReference type="InterPro" id="IPR026286">
    <property type="entry name" value="MaiA/AMDase"/>
</dbReference>
<dbReference type="Pfam" id="PF17862">
    <property type="entry name" value="AAA_lid_3"/>
    <property type="match status" value="2"/>
</dbReference>
<dbReference type="Pfam" id="PF02933">
    <property type="entry name" value="CDC48_2"/>
    <property type="match status" value="1"/>
</dbReference>
<evidence type="ECO:0000259" key="4">
    <source>
        <dbReference type="SMART" id="SM00382"/>
    </source>
</evidence>
<dbReference type="GO" id="GO:0005634">
    <property type="term" value="C:nucleus"/>
    <property type="evidence" value="ECO:0007669"/>
    <property type="project" value="TreeGrafter"/>
</dbReference>
<dbReference type="InterPro" id="IPR050168">
    <property type="entry name" value="AAA_ATPase_domain"/>
</dbReference>
<dbReference type="SMART" id="SM01072">
    <property type="entry name" value="CDC48_2"/>
    <property type="match status" value="1"/>
</dbReference>
<dbReference type="InterPro" id="IPR053714">
    <property type="entry name" value="Iso_Racemase_Enz_sf"/>
</dbReference>
<dbReference type="SMART" id="SM01073">
    <property type="entry name" value="CDC48_N"/>
    <property type="match status" value="1"/>
</dbReference>
<dbReference type="GO" id="GO:0005524">
    <property type="term" value="F:ATP binding"/>
    <property type="evidence" value="ECO:0007669"/>
    <property type="project" value="UniProtKB-KW"/>
</dbReference>
<dbReference type="PANTHER" id="PTHR23077">
    <property type="entry name" value="AAA-FAMILY ATPASE"/>
    <property type="match status" value="1"/>
</dbReference>
<dbReference type="OrthoDB" id="27435at2759"/>
<feature type="compositionally biased region" description="Low complexity" evidence="3">
    <location>
        <begin position="63"/>
        <end position="75"/>
    </location>
</feature>
<dbReference type="EMBL" id="CAMXCT010000658">
    <property type="protein sequence ID" value="CAI3981761.1"/>
    <property type="molecule type" value="Genomic_DNA"/>
</dbReference>
<keyword evidence="1" id="KW-0547">Nucleotide-binding</keyword>
<dbReference type="Pfam" id="PF00004">
    <property type="entry name" value="AAA"/>
    <property type="match status" value="2"/>
</dbReference>
<dbReference type="InterPro" id="IPR041569">
    <property type="entry name" value="AAA_lid_3"/>
</dbReference>
<feature type="domain" description="AAA+ ATPase" evidence="4">
    <location>
        <begin position="569"/>
        <end position="708"/>
    </location>
</feature>
<dbReference type="InterPro" id="IPR003960">
    <property type="entry name" value="ATPase_AAA_CS"/>
</dbReference>
<dbReference type="Gene3D" id="3.40.50.300">
    <property type="entry name" value="P-loop containing nucleotide triphosphate hydrolases"/>
    <property type="match status" value="2"/>
</dbReference>
<dbReference type="SUPFAM" id="SSF50692">
    <property type="entry name" value="ADC-like"/>
    <property type="match status" value="1"/>
</dbReference>
<evidence type="ECO:0000259" key="5">
    <source>
        <dbReference type="SMART" id="SM01072"/>
    </source>
</evidence>
<feature type="region of interest" description="Disordered" evidence="3">
    <location>
        <begin position="63"/>
        <end position="83"/>
    </location>
</feature>
<dbReference type="GO" id="GO:0034098">
    <property type="term" value="C:VCP-NPL4-UFD1 AAA ATPase complex"/>
    <property type="evidence" value="ECO:0007669"/>
    <property type="project" value="TreeGrafter"/>
</dbReference>
<dbReference type="EMBL" id="CAMXCT020000658">
    <property type="protein sequence ID" value="CAL1135136.1"/>
    <property type="molecule type" value="Genomic_DNA"/>
</dbReference>
<keyword evidence="2" id="KW-0067">ATP-binding</keyword>
<feature type="domain" description="CDC48" evidence="5">
    <location>
        <begin position="185"/>
        <end position="251"/>
    </location>
</feature>
<name>A0A9P1C0S6_9DINO</name>
<evidence type="ECO:0008006" key="10">
    <source>
        <dbReference type="Google" id="ProtNLM"/>
    </source>
</evidence>
<dbReference type="FunFam" id="2.40.40.20:FF:000003">
    <property type="entry name" value="Transitional endoplasmic reticulum ATPase"/>
    <property type="match status" value="1"/>
</dbReference>
<dbReference type="PROSITE" id="PS00674">
    <property type="entry name" value="AAA"/>
    <property type="match status" value="1"/>
</dbReference>
<keyword evidence="9" id="KW-1185">Reference proteome</keyword>
<dbReference type="Gene3D" id="3.10.330.10">
    <property type="match status" value="1"/>
</dbReference>
<dbReference type="InterPro" id="IPR003338">
    <property type="entry name" value="CDC4_N-term_subdom"/>
</dbReference>
<evidence type="ECO:0000313" key="9">
    <source>
        <dbReference type="Proteomes" id="UP001152797"/>
    </source>
</evidence>
<dbReference type="GO" id="GO:0051228">
    <property type="term" value="P:mitotic spindle disassembly"/>
    <property type="evidence" value="ECO:0007669"/>
    <property type="project" value="TreeGrafter"/>
</dbReference>
<dbReference type="FunFam" id="3.40.50.300:FF:000048">
    <property type="entry name" value="Transitional endoplasmic reticulum ATPase"/>
    <property type="match status" value="1"/>
</dbReference>
<dbReference type="Gene3D" id="2.40.40.20">
    <property type="match status" value="1"/>
</dbReference>
<feature type="non-terminal residue" evidence="7">
    <location>
        <position position="1299"/>
    </location>
</feature>
<dbReference type="GO" id="GO:0030970">
    <property type="term" value="P:retrograde protein transport, ER to cytosol"/>
    <property type="evidence" value="ECO:0007669"/>
    <property type="project" value="TreeGrafter"/>
</dbReference>
<dbReference type="Gene3D" id="3.40.50.12500">
    <property type="match status" value="1"/>
</dbReference>
<dbReference type="CDD" id="cd19519">
    <property type="entry name" value="RecA-like_CDC48_r1-like"/>
    <property type="match status" value="1"/>
</dbReference>
<dbReference type="EMBL" id="CAMXCT030000658">
    <property type="protein sequence ID" value="CAL4769073.1"/>
    <property type="molecule type" value="Genomic_DNA"/>
</dbReference>
<sequence>ELLRVILDPECPGAQAGMPSYLIAVGSLETFRENGLLGGFDLSRCDIIAELLEALEVMAEANEAPEAPSAPVPDAKPQKKRSPNRLVVEEAMNDDNSVISLSQAKMEELNLFRGDNVLIKGKKRKDTVCIVLADENLDDSKIRMNKVVRKNLRVRLGDIVSVHACGDVPYGKRIHVLPLDDTIEGITGNLFDTYLKPYYLEAYRPARQGDLFLVRGGFRPVEFKVVGVDPGEFVIVAPDTVIHCEGEPVKREDEERLDDVGYDDIGGCKKAMGQIREMIELPLRHPTLFKTLGVKPPRGVLLYGPPGSGKTLIARAIANETGAFFFLINGPEIMSKMAGEAESNLRKAFEEAEKNSPAIIFIDEIDSIAPKRDKTSGEVEKRVVSQLLTLMDGIKGRGQVVVIAATNRPNSIDAALRRFGRFDRELDIGVPDDNGRLEILRIHCKNMKLATDVKLEEVASNTHGFVGADLAQLCTEAALTCIREKMDLIDLEEETIDAEILDSMAVSQEHFKSAMGTVNPSSLRETVVEVPNIKWDDIGGLEDTKRSLQETILYPIDHPEKFEKFGMQPSRGVLFYGPPGCGKTLLAKAVASECSANFVSIKGPELLTMWFGESEANVREVFDKARAAAPCVLFFDELDSVGVARGSSQGDAGGAGDRVMNQLLTEIDGVGAKKNVFFIGATNRPELLDEALLRPGRLDQLIYIPLPDLPARQGILEATLKKSPVAPNVPLPFIAQKTEGFSGADLAELCQRAAKAAVRDAIAADELRAGDDDAMDTTMGSEIGRKHFEEAFGGARRSVAASDLAKYDQFRKKFDPIYMNSSAGGSGVVINWPDDDSSWTVRLASAEALATLSCHIRPFLQCLRQHRKSDNNELKVAAQKLWQSIDAGKVWTHARVMSESAVKVMRGMINTTKSGCCCAQSLRKRTTFGVLWAISAMGRVVPSRTTLGCVQIPSDVTLEDEGPPFPEQMGIDIQMTKVSFDSEDICAGTYLRAMQREELTKGAKTLAALAVSSGQKCDVLGLSCTSFSFTLGSAKVREQISAGYPGVPVTDMAQAQLEALKALQAKQVALLTPYIEELSQANAEMLESMGGFRVVSRLTMNLPTDDLTSAVPPAEIADWAVRTDSPQADVVVIGCSGFRACQPDFLDALEQRLGKPVVTSTQAFLWHMARSAGVQKKIKGSGQGVESTKMRISLSLLLLLQKTVRYVLAALQQCSELKDSDRHFIRSVTSTLMQRMVEAGVIEKNDTKSHHPKHKGRRRKLCSLQHVPIPSSSAEALRSQMGIPCQSRILCVCVSSEQM</sequence>
<dbReference type="InterPro" id="IPR005938">
    <property type="entry name" value="AAA_ATPase_CDC48"/>
</dbReference>
<reference evidence="7" key="1">
    <citation type="submission" date="2022-10" db="EMBL/GenBank/DDBJ databases">
        <authorList>
            <person name="Chen Y."/>
            <person name="Dougan E. K."/>
            <person name="Chan C."/>
            <person name="Rhodes N."/>
            <person name="Thang M."/>
        </authorList>
    </citation>
    <scope>NUCLEOTIDE SEQUENCE</scope>
</reference>
<feature type="domain" description="CDC48 N-terminal subdomain" evidence="6">
    <location>
        <begin position="85"/>
        <end position="168"/>
    </location>
</feature>
<dbReference type="SMART" id="SM00382">
    <property type="entry name" value="AAA"/>
    <property type="match status" value="2"/>
</dbReference>
<dbReference type="Pfam" id="PF17645">
    <property type="entry name" value="Amdase"/>
    <property type="match status" value="1"/>
</dbReference>
<evidence type="ECO:0000256" key="2">
    <source>
        <dbReference type="ARBA" id="ARBA00022840"/>
    </source>
</evidence>
<proteinExistence type="predicted"/>
<evidence type="ECO:0000313" key="8">
    <source>
        <dbReference type="EMBL" id="CAL1135136.1"/>
    </source>
</evidence>
<evidence type="ECO:0000256" key="3">
    <source>
        <dbReference type="SAM" id="MobiDB-lite"/>
    </source>
</evidence>
<dbReference type="SUPFAM" id="SSF54585">
    <property type="entry name" value="Cdc48 domain 2-like"/>
    <property type="match status" value="1"/>
</dbReference>
<reference evidence="8" key="2">
    <citation type="submission" date="2024-04" db="EMBL/GenBank/DDBJ databases">
        <authorList>
            <person name="Chen Y."/>
            <person name="Shah S."/>
            <person name="Dougan E. K."/>
            <person name="Thang M."/>
            <person name="Chan C."/>
        </authorList>
    </citation>
    <scope>NUCLEOTIDE SEQUENCE [LARGE SCALE GENOMIC DNA]</scope>
</reference>
<dbReference type="Gene3D" id="1.10.8.60">
    <property type="match status" value="2"/>
</dbReference>
<protein>
    <recommendedName>
        <fullName evidence="10">Cell division cycle protein 48</fullName>
    </recommendedName>
</protein>
<dbReference type="GO" id="GO:0031593">
    <property type="term" value="F:polyubiquitin modification-dependent protein binding"/>
    <property type="evidence" value="ECO:0007669"/>
    <property type="project" value="TreeGrafter"/>
</dbReference>
<comment type="caution">
    <text evidence="7">The sequence shown here is derived from an EMBL/GenBank/DDBJ whole genome shotgun (WGS) entry which is preliminary data.</text>
</comment>
<dbReference type="InterPro" id="IPR027417">
    <property type="entry name" value="P-loop_NTPase"/>
</dbReference>
<evidence type="ECO:0000256" key="1">
    <source>
        <dbReference type="ARBA" id="ARBA00022741"/>
    </source>
</evidence>
<dbReference type="FunFam" id="3.40.50.300:FF:000012">
    <property type="entry name" value="Transitional endoplasmic reticulum ATPase"/>
    <property type="match status" value="1"/>
</dbReference>
<dbReference type="InterPro" id="IPR029067">
    <property type="entry name" value="CDC48_domain_2-like_sf"/>
</dbReference>
<gene>
    <name evidence="7" type="ORF">C1SCF055_LOCUS9521</name>
</gene>
<evidence type="ECO:0000313" key="7">
    <source>
        <dbReference type="EMBL" id="CAI3981761.1"/>
    </source>
</evidence>